<dbReference type="Pfam" id="PF07282">
    <property type="entry name" value="Cas12f1-like_TNB"/>
    <property type="match status" value="1"/>
</dbReference>
<evidence type="ECO:0000313" key="5">
    <source>
        <dbReference type="EMBL" id="ORZ27997.1"/>
    </source>
</evidence>
<evidence type="ECO:0000256" key="2">
    <source>
        <dbReference type="SAM" id="MobiDB-lite"/>
    </source>
</evidence>
<dbReference type="OrthoDB" id="2446863at2759"/>
<feature type="region of interest" description="Disordered" evidence="2">
    <location>
        <begin position="65"/>
        <end position="102"/>
    </location>
</feature>
<feature type="domain" description="Cas12f1-like TNB" evidence="3">
    <location>
        <begin position="389"/>
        <end position="455"/>
    </location>
</feature>
<organism evidence="4 6">
    <name type="scientific">Lobosporangium transversale</name>
    <dbReference type="NCBI Taxonomy" id="64571"/>
    <lineage>
        <taxon>Eukaryota</taxon>
        <taxon>Fungi</taxon>
        <taxon>Fungi incertae sedis</taxon>
        <taxon>Mucoromycota</taxon>
        <taxon>Mortierellomycotina</taxon>
        <taxon>Mortierellomycetes</taxon>
        <taxon>Mortierellales</taxon>
        <taxon>Mortierellaceae</taxon>
        <taxon>Lobosporangium</taxon>
    </lineage>
</organism>
<reference evidence="4 6" key="1">
    <citation type="submission" date="2016-07" db="EMBL/GenBank/DDBJ databases">
        <title>Pervasive Adenine N6-methylation of Active Genes in Fungi.</title>
        <authorList>
            <consortium name="DOE Joint Genome Institute"/>
            <person name="Mondo S.J."/>
            <person name="Dannebaum R.O."/>
            <person name="Kuo R.C."/>
            <person name="Labutti K."/>
            <person name="Haridas S."/>
            <person name="Kuo A."/>
            <person name="Salamov A."/>
            <person name="Ahrendt S.R."/>
            <person name="Lipzen A."/>
            <person name="Sullivan W."/>
            <person name="Andreopoulos W.B."/>
            <person name="Clum A."/>
            <person name="Lindquist E."/>
            <person name="Daum C."/>
            <person name="Ramamoorthy G.K."/>
            <person name="Gryganskyi A."/>
            <person name="Culley D."/>
            <person name="Magnuson J.K."/>
            <person name="James T.Y."/>
            <person name="O'Malley M.A."/>
            <person name="Stajich J.E."/>
            <person name="Spatafora J.W."/>
            <person name="Visel A."/>
            <person name="Grigoriev I.V."/>
        </authorList>
    </citation>
    <scope>NUCLEOTIDE SEQUENCE [LARGE SCALE GENOMIC DNA]</scope>
    <source>
        <strain evidence="4 6">NRRL 3116</strain>
    </source>
</reference>
<gene>
    <name evidence="4" type="ORF">BCR41DRAFT_418961</name>
    <name evidence="5" type="ORF">BCR41DRAFT_418963</name>
</gene>
<dbReference type="RefSeq" id="XP_021885697.1">
    <property type="nucleotide sequence ID" value="XM_022029694.1"/>
</dbReference>
<dbReference type="InterPro" id="IPR010095">
    <property type="entry name" value="Cas12f1-like_TNB"/>
</dbReference>
<feature type="region of interest" description="Disordered" evidence="2">
    <location>
        <begin position="281"/>
        <end position="312"/>
    </location>
</feature>
<feature type="compositionally biased region" description="Low complexity" evidence="2">
    <location>
        <begin position="281"/>
        <end position="311"/>
    </location>
</feature>
<dbReference type="AlphaFoldDB" id="A0A1Y2H1U4"/>
<evidence type="ECO:0000313" key="4">
    <source>
        <dbReference type="EMBL" id="ORZ27994.1"/>
    </source>
</evidence>
<feature type="compositionally biased region" description="Low complexity" evidence="2">
    <location>
        <begin position="69"/>
        <end position="82"/>
    </location>
</feature>
<feature type="compositionally biased region" description="Gly residues" evidence="2">
    <location>
        <begin position="487"/>
        <end position="503"/>
    </location>
</feature>
<dbReference type="EMBL" id="MCFF01000003">
    <property type="protein sequence ID" value="ORZ27994.1"/>
    <property type="molecule type" value="Genomic_DNA"/>
</dbReference>
<dbReference type="Proteomes" id="UP000193648">
    <property type="component" value="Unassembled WGS sequence"/>
</dbReference>
<protein>
    <recommendedName>
        <fullName evidence="3">Cas12f1-like TNB domain-containing protein</fullName>
    </recommendedName>
</protein>
<dbReference type="GeneID" id="33571537"/>
<dbReference type="GO" id="GO:0003677">
    <property type="term" value="F:DNA binding"/>
    <property type="evidence" value="ECO:0007669"/>
    <property type="project" value="UniProtKB-KW"/>
</dbReference>
<feature type="region of interest" description="Disordered" evidence="2">
    <location>
        <begin position="466"/>
        <end position="543"/>
    </location>
</feature>
<name>A0A1Y2H1U4_9FUNG</name>
<proteinExistence type="predicted"/>
<feature type="compositionally biased region" description="Acidic residues" evidence="2">
    <location>
        <begin position="88"/>
        <end position="102"/>
    </location>
</feature>
<evidence type="ECO:0000256" key="1">
    <source>
        <dbReference type="ARBA" id="ARBA00023125"/>
    </source>
</evidence>
<evidence type="ECO:0000313" key="6">
    <source>
        <dbReference type="Proteomes" id="UP000193648"/>
    </source>
</evidence>
<sequence length="543" mass="57813">MSTKGAAEDKILNHKGILLQELFSLKGCKDVGLQSDDGPRRKLRTSFFTNGLTLTLLAYDTSKQKRAVQASSSAQQGSSSSGHGAGDGGDDGDDDGNEDDDILLGISDIDLLEVDEPFLDGDEGEKAAEEGTSSTNPLFPVSPSPRREINWKQRSRLLENVEVKYDTQAACPPPESTIIIGTDPGERYSMKIAKLDPRKPNEREILRISRACLYKPSKKFQGELERRKLRKGITEIESNIPSFSRPTLTQYFAYMSLLPNQAPSSTGGSFSGSGAGTCSSSGAGASSSSGTGTGSNSGVEVSSSNGSGTSGDNRKTIYRALVDFYNDGWFVRNSWDNRKAQNGCVDYVIKAILKLAGGSNGRRRDANTNAMICIGLGSFKTNRGQVSKHGILMKKLVEKAKSLDYPIAGCHEYYTSAKCPRPHCDSILENVPFRSKYCRNCKAYFDRDAVGAENIARVCESQIREQKRPAKYMPPDGGTEGQASSGSGDGGGSGGSGGSGGGSSRPTKRKFSDEGGGGVEGSRPPKGPLLGPGGGGETSRQQQ</sequence>
<accession>A0A1Y2H1U4</accession>
<comment type="caution">
    <text evidence="4">The sequence shown here is derived from an EMBL/GenBank/DDBJ whole genome shotgun (WGS) entry which is preliminary data.</text>
</comment>
<evidence type="ECO:0000259" key="3">
    <source>
        <dbReference type="Pfam" id="PF07282"/>
    </source>
</evidence>
<keyword evidence="1" id="KW-0238">DNA-binding</keyword>
<dbReference type="EMBL" id="MCFF01000003">
    <property type="protein sequence ID" value="ORZ27997.1"/>
    <property type="molecule type" value="Genomic_DNA"/>
</dbReference>
<dbReference type="InParanoid" id="A0A1Y2H1U4"/>
<keyword evidence="6" id="KW-1185">Reference proteome</keyword>
<feature type="region of interest" description="Disordered" evidence="2">
    <location>
        <begin position="122"/>
        <end position="146"/>
    </location>
</feature>